<evidence type="ECO:0000256" key="5">
    <source>
        <dbReference type="ARBA" id="ARBA00023172"/>
    </source>
</evidence>
<reference evidence="6 7" key="1">
    <citation type="submission" date="2014-05" db="EMBL/GenBank/DDBJ databases">
        <authorList>
            <person name="Bishop-Lilly K.A."/>
            <person name="Broomall S.M."/>
            <person name="Chain P.S."/>
            <person name="Chertkov O."/>
            <person name="Coyne S.R."/>
            <person name="Daligault H.E."/>
            <person name="Davenport K.W."/>
            <person name="Erkkila T."/>
            <person name="Frey K.G."/>
            <person name="Gibbons H.S."/>
            <person name="Gu W."/>
            <person name="Jaissle J."/>
            <person name="Johnson S.L."/>
            <person name="Koroleva G.I."/>
            <person name="Ladner J.T."/>
            <person name="Lo C.-C."/>
            <person name="Minogue T.D."/>
            <person name="Munk C."/>
            <person name="Palacios G.F."/>
            <person name="Redden C.L."/>
            <person name="Rosenzweig C.N."/>
            <person name="Scholz M.B."/>
            <person name="Teshima H."/>
            <person name="Xu Y."/>
        </authorList>
    </citation>
    <scope>NUCLEOTIDE SEQUENCE [LARGE SCALE GENOMIC DNA]</scope>
    <source>
        <strain evidence="6 7">DDS 22E-1</strain>
    </source>
</reference>
<evidence type="ECO:0000256" key="1">
    <source>
        <dbReference type="ARBA" id="ARBA00002190"/>
    </source>
</evidence>
<dbReference type="GO" id="GO:0003677">
    <property type="term" value="F:DNA binding"/>
    <property type="evidence" value="ECO:0007669"/>
    <property type="project" value="UniProtKB-KW"/>
</dbReference>
<keyword evidence="4" id="KW-0238">DNA-binding</keyword>
<dbReference type="GO" id="GO:0004803">
    <property type="term" value="F:transposase activity"/>
    <property type="evidence" value="ECO:0007669"/>
    <property type="project" value="InterPro"/>
</dbReference>
<keyword evidence="7" id="KW-1185">Reference proteome</keyword>
<evidence type="ECO:0000256" key="4">
    <source>
        <dbReference type="ARBA" id="ARBA00023125"/>
    </source>
</evidence>
<dbReference type="GO" id="GO:0006313">
    <property type="term" value="P:DNA transposition"/>
    <property type="evidence" value="ECO:0007669"/>
    <property type="project" value="InterPro"/>
</dbReference>
<evidence type="ECO:0000313" key="7">
    <source>
        <dbReference type="Proteomes" id="UP000029413"/>
    </source>
</evidence>
<dbReference type="InterPro" id="IPR001207">
    <property type="entry name" value="Transposase_mutator"/>
</dbReference>
<evidence type="ECO:0000313" key="6">
    <source>
        <dbReference type="EMBL" id="AIO34822.1"/>
    </source>
</evidence>
<proteinExistence type="inferred from homology"/>
<comment type="function">
    <text evidence="1">Required for the transposition of the insertion element.</text>
</comment>
<comment type="similarity">
    <text evidence="2">Belongs to the transposase mutator family.</text>
</comment>
<organism evidence="6 7">
    <name type="scientific">Burkholderia cenocepacia</name>
    <dbReference type="NCBI Taxonomy" id="95486"/>
    <lineage>
        <taxon>Bacteria</taxon>
        <taxon>Pseudomonadati</taxon>
        <taxon>Pseudomonadota</taxon>
        <taxon>Betaproteobacteria</taxon>
        <taxon>Burkholderiales</taxon>
        <taxon>Burkholderiaceae</taxon>
        <taxon>Burkholderia</taxon>
        <taxon>Burkholderia cepacia complex</taxon>
    </lineage>
</organism>
<name>A0AAN0RVY1_9BURK</name>
<dbReference type="EMBL" id="CP007784">
    <property type="protein sequence ID" value="AIO34822.1"/>
    <property type="molecule type" value="Genomic_DNA"/>
</dbReference>
<protein>
    <submittedName>
        <fullName evidence="6">Transposase, Mutator family protein</fullName>
    </submittedName>
</protein>
<gene>
    <name evidence="6" type="ORF">DM39_4670</name>
</gene>
<evidence type="ECO:0000256" key="2">
    <source>
        <dbReference type="ARBA" id="ARBA00010961"/>
    </source>
</evidence>
<dbReference type="Pfam" id="PF00872">
    <property type="entry name" value="Transposase_mut"/>
    <property type="match status" value="1"/>
</dbReference>
<dbReference type="AlphaFoldDB" id="A0AAN0RVY1"/>
<dbReference type="KEGG" id="bcen:DM39_4670"/>
<keyword evidence="3" id="KW-0815">Transposition</keyword>
<evidence type="ECO:0000256" key="3">
    <source>
        <dbReference type="ARBA" id="ARBA00022578"/>
    </source>
</evidence>
<sequence>MYARGMNVREIQGFLAEHYGTEVSPDFINSVTDEANIYRTCQKQEACLFFHPTDHLANILLDDVRLLRQT</sequence>
<accession>A0AAN0RVY1</accession>
<keyword evidence="5" id="KW-0233">DNA recombination</keyword>
<dbReference type="Proteomes" id="UP000029413">
    <property type="component" value="Chromosome 2"/>
</dbReference>